<proteinExistence type="inferred from homology"/>
<dbReference type="AlphaFoldDB" id="A0A368XQN9"/>
<comment type="similarity">
    <text evidence="2">Belongs to the acyl-CoA dehydrogenase family.</text>
</comment>
<comment type="caution">
    <text evidence="7">The sequence shown here is derived from an EMBL/GenBank/DDBJ whole genome shotgun (WGS) entry which is preliminary data.</text>
</comment>
<dbReference type="InterPro" id="IPR009100">
    <property type="entry name" value="AcylCoA_DH/oxidase_NM_dom_sf"/>
</dbReference>
<keyword evidence="5" id="KW-0560">Oxidoreductase</keyword>
<keyword evidence="4" id="KW-0274">FAD</keyword>
<evidence type="ECO:0000256" key="4">
    <source>
        <dbReference type="ARBA" id="ARBA00022827"/>
    </source>
</evidence>
<keyword evidence="3" id="KW-0285">Flavoprotein</keyword>
<dbReference type="PANTHER" id="PTHR43884">
    <property type="entry name" value="ACYL-COA DEHYDROGENASE"/>
    <property type="match status" value="1"/>
</dbReference>
<dbReference type="InterPro" id="IPR009075">
    <property type="entry name" value="AcylCo_DH/oxidase_C"/>
</dbReference>
<dbReference type="PANTHER" id="PTHR43884:SF20">
    <property type="entry name" value="ACYL-COA DEHYDROGENASE FADE28"/>
    <property type="match status" value="1"/>
</dbReference>
<dbReference type="EMBL" id="QPJK01000006">
    <property type="protein sequence ID" value="RCW69466.1"/>
    <property type="molecule type" value="Genomic_DNA"/>
</dbReference>
<dbReference type="Pfam" id="PF00441">
    <property type="entry name" value="Acyl-CoA_dh_1"/>
    <property type="match status" value="1"/>
</dbReference>
<dbReference type="GO" id="GO:0016740">
    <property type="term" value="F:transferase activity"/>
    <property type="evidence" value="ECO:0007669"/>
    <property type="project" value="UniProtKB-KW"/>
</dbReference>
<accession>A0A368XQN9</accession>
<evidence type="ECO:0000259" key="6">
    <source>
        <dbReference type="Pfam" id="PF00441"/>
    </source>
</evidence>
<keyword evidence="8" id="KW-1185">Reference proteome</keyword>
<evidence type="ECO:0000313" key="7">
    <source>
        <dbReference type="EMBL" id="RCW69466.1"/>
    </source>
</evidence>
<comment type="cofactor">
    <cofactor evidence="1">
        <name>FAD</name>
        <dbReference type="ChEBI" id="CHEBI:57692"/>
    </cofactor>
</comment>
<evidence type="ECO:0000256" key="2">
    <source>
        <dbReference type="ARBA" id="ARBA00009347"/>
    </source>
</evidence>
<gene>
    <name evidence="7" type="ORF">DES41_106340</name>
</gene>
<feature type="domain" description="Acyl-CoA dehydrogenase/oxidase C-terminal" evidence="6">
    <location>
        <begin position="182"/>
        <end position="291"/>
    </location>
</feature>
<reference evidence="7 8" key="1">
    <citation type="submission" date="2018-07" db="EMBL/GenBank/DDBJ databases">
        <title>Genomic Encyclopedia of Type Strains, Phase IV (KMG-IV): sequencing the most valuable type-strain genomes for metagenomic binning, comparative biology and taxonomic classification.</title>
        <authorList>
            <person name="Goeker M."/>
        </authorList>
    </citation>
    <scope>NUCLEOTIDE SEQUENCE [LARGE SCALE GENOMIC DNA]</scope>
    <source>
        <strain evidence="7 8">DSM 21634</strain>
    </source>
</reference>
<dbReference type="SUPFAM" id="SSF56645">
    <property type="entry name" value="Acyl-CoA dehydrogenase NM domain-like"/>
    <property type="match status" value="1"/>
</dbReference>
<dbReference type="RefSeq" id="WP_170168255.1">
    <property type="nucleotide sequence ID" value="NZ_QPJK01000006.1"/>
</dbReference>
<dbReference type="GO" id="GO:0003995">
    <property type="term" value="F:acyl-CoA dehydrogenase activity"/>
    <property type="evidence" value="ECO:0007669"/>
    <property type="project" value="TreeGrafter"/>
</dbReference>
<protein>
    <submittedName>
        <fullName evidence="7">Acetyl-CoA C-acetyltransferase</fullName>
    </submittedName>
</protein>
<dbReference type="GO" id="GO:0050660">
    <property type="term" value="F:flavin adenine dinucleotide binding"/>
    <property type="evidence" value="ECO:0007669"/>
    <property type="project" value="InterPro"/>
</dbReference>
<dbReference type="Gene3D" id="1.10.540.10">
    <property type="entry name" value="Acyl-CoA dehydrogenase/oxidase, N-terminal domain"/>
    <property type="match status" value="1"/>
</dbReference>
<dbReference type="InterPro" id="IPR037069">
    <property type="entry name" value="AcylCoA_DH/ox_N_sf"/>
</dbReference>
<evidence type="ECO:0000256" key="3">
    <source>
        <dbReference type="ARBA" id="ARBA00022630"/>
    </source>
</evidence>
<dbReference type="SUPFAM" id="SSF47203">
    <property type="entry name" value="Acyl-CoA dehydrogenase C-terminal domain-like"/>
    <property type="match status" value="1"/>
</dbReference>
<evidence type="ECO:0000256" key="5">
    <source>
        <dbReference type="ARBA" id="ARBA00023002"/>
    </source>
</evidence>
<dbReference type="InterPro" id="IPR036250">
    <property type="entry name" value="AcylCo_DH-like_C"/>
</dbReference>
<evidence type="ECO:0000256" key="1">
    <source>
        <dbReference type="ARBA" id="ARBA00001974"/>
    </source>
</evidence>
<sequence length="330" mass="33835">MDDSLVEGLRSALAAHCSAEQVRALEAGGPMALWQQLEPLGYADAFMDEAHGGSGLDLAAGFEVGFVLGLHACPLPLLETALARALLAAAGVPRPARPMVLCDAVATPGGALALPQTPGLQLASHALVQHQGHWHLLALAGHTLRAGDYRPRLSGALDALVLDQALARFPAPHTAGLLTAPLQAAEMAGAMSAVLAMTLAYAQDRRQFGRPIGQFQALQMEVSALAEQVAYAGMAARLGCAGSVAAPSVLRALNAKLACCEAAGRVVAIAHAVHGAIGITEEYALAIHARRLHEWRAAGASAGDCARALGRALLGDAVPVLAFVRGQLGA</sequence>
<dbReference type="Gene3D" id="1.20.140.10">
    <property type="entry name" value="Butyryl-CoA Dehydrogenase, subunit A, domain 3"/>
    <property type="match status" value="1"/>
</dbReference>
<organism evidence="7 8">
    <name type="scientific">Pseudorhodoferax soli</name>
    <dbReference type="NCBI Taxonomy" id="545864"/>
    <lineage>
        <taxon>Bacteria</taxon>
        <taxon>Pseudomonadati</taxon>
        <taxon>Pseudomonadota</taxon>
        <taxon>Betaproteobacteria</taxon>
        <taxon>Burkholderiales</taxon>
        <taxon>Comamonadaceae</taxon>
    </lineage>
</organism>
<keyword evidence="7" id="KW-0808">Transferase</keyword>
<dbReference type="Proteomes" id="UP000252884">
    <property type="component" value="Unassembled WGS sequence"/>
</dbReference>
<evidence type="ECO:0000313" key="8">
    <source>
        <dbReference type="Proteomes" id="UP000252884"/>
    </source>
</evidence>
<name>A0A368XQN9_9BURK</name>